<dbReference type="SUPFAM" id="SSF55073">
    <property type="entry name" value="Nucleotide cyclase"/>
    <property type="match status" value="1"/>
</dbReference>
<dbReference type="InterPro" id="IPR043128">
    <property type="entry name" value="Rev_trsase/Diguanyl_cyclase"/>
</dbReference>
<dbReference type="Gene3D" id="3.30.70.270">
    <property type="match status" value="1"/>
</dbReference>
<protein>
    <recommendedName>
        <fullName evidence="1">GGDEF domain-containing protein</fullName>
    </recommendedName>
</protein>
<dbReference type="PROSITE" id="PS50887">
    <property type="entry name" value="GGDEF"/>
    <property type="match status" value="1"/>
</dbReference>
<dbReference type="STRING" id="1798468.A2110_00940"/>
<comment type="caution">
    <text evidence="2">The sequence shown here is derived from an EMBL/GenBank/DDBJ whole genome shotgun (WGS) entry which is preliminary data.</text>
</comment>
<accession>A0A1F6BIP7</accession>
<dbReference type="Proteomes" id="UP000176273">
    <property type="component" value="Unassembled WGS sequence"/>
</dbReference>
<dbReference type="PANTHER" id="PTHR45138:SF9">
    <property type="entry name" value="DIGUANYLATE CYCLASE DGCM-RELATED"/>
    <property type="match status" value="1"/>
</dbReference>
<dbReference type="FunFam" id="3.30.70.270:FF:000001">
    <property type="entry name" value="Diguanylate cyclase domain protein"/>
    <property type="match status" value="1"/>
</dbReference>
<reference evidence="2 3" key="1">
    <citation type="journal article" date="2016" name="Nat. Commun.">
        <title>Thousands of microbial genomes shed light on interconnected biogeochemical processes in an aquifer system.</title>
        <authorList>
            <person name="Anantharaman K."/>
            <person name="Brown C.T."/>
            <person name="Hug L.A."/>
            <person name="Sharon I."/>
            <person name="Castelle C.J."/>
            <person name="Probst A.J."/>
            <person name="Thomas B.C."/>
            <person name="Singh A."/>
            <person name="Wilkins M.J."/>
            <person name="Karaoz U."/>
            <person name="Brodie E.L."/>
            <person name="Williams K.H."/>
            <person name="Hubbard S.S."/>
            <person name="Banfield J.F."/>
        </authorList>
    </citation>
    <scope>NUCLEOTIDE SEQUENCE [LARGE SCALE GENOMIC DNA]</scope>
</reference>
<evidence type="ECO:0000313" key="3">
    <source>
        <dbReference type="Proteomes" id="UP000176273"/>
    </source>
</evidence>
<evidence type="ECO:0000313" key="2">
    <source>
        <dbReference type="EMBL" id="OGG36758.1"/>
    </source>
</evidence>
<proteinExistence type="predicted"/>
<dbReference type="EMBL" id="MFKH01000016">
    <property type="protein sequence ID" value="OGG36758.1"/>
    <property type="molecule type" value="Genomic_DNA"/>
</dbReference>
<dbReference type="InterPro" id="IPR029787">
    <property type="entry name" value="Nucleotide_cyclase"/>
</dbReference>
<name>A0A1F6BIP7_9BACT</name>
<dbReference type="PANTHER" id="PTHR45138">
    <property type="entry name" value="REGULATORY COMPONENTS OF SENSORY TRANSDUCTION SYSTEM"/>
    <property type="match status" value="1"/>
</dbReference>
<dbReference type="AlphaFoldDB" id="A0A1F6BIP7"/>
<dbReference type="InterPro" id="IPR050469">
    <property type="entry name" value="Diguanylate_Cyclase"/>
</dbReference>
<organism evidence="2 3">
    <name type="scientific">Candidatus Jorgensenbacteria bacterium GWA1_54_12</name>
    <dbReference type="NCBI Taxonomy" id="1798468"/>
    <lineage>
        <taxon>Bacteria</taxon>
        <taxon>Candidatus Joergenseniibacteriota</taxon>
    </lineage>
</organism>
<dbReference type="Pfam" id="PF00990">
    <property type="entry name" value="GGDEF"/>
    <property type="match status" value="1"/>
</dbReference>
<evidence type="ECO:0000259" key="1">
    <source>
        <dbReference type="PROSITE" id="PS50887"/>
    </source>
</evidence>
<feature type="domain" description="GGDEF" evidence="1">
    <location>
        <begin position="65"/>
        <end position="197"/>
    </location>
</feature>
<gene>
    <name evidence="2" type="ORF">A2110_00940</name>
</gene>
<dbReference type="CDD" id="cd01949">
    <property type="entry name" value="GGDEF"/>
    <property type="match status" value="1"/>
</dbReference>
<dbReference type="GO" id="GO:0052621">
    <property type="term" value="F:diguanylate cyclase activity"/>
    <property type="evidence" value="ECO:0007669"/>
    <property type="project" value="TreeGrafter"/>
</dbReference>
<dbReference type="SMART" id="SM00267">
    <property type="entry name" value="GGDEF"/>
    <property type="match status" value="1"/>
</dbReference>
<sequence>MTEKNQQKIIRELRAEIERLKSLAYIDELTGSYNRRGFTEEVEKFLREVQIYRESPERRSSVLIKDLSVVLFDIDNFKKVNDTYGHDAGDAVLQYVVKTIQKRVRGIDLVARWGGEEILIALVGANEENAFEIADGIREKIAGEEMETAEGKLRVTVSGGIASCLGAEQFDKVLKRADLALYKAKESGKNRVVRANGS</sequence>
<dbReference type="NCBIfam" id="TIGR00254">
    <property type="entry name" value="GGDEF"/>
    <property type="match status" value="1"/>
</dbReference>
<dbReference type="InterPro" id="IPR000160">
    <property type="entry name" value="GGDEF_dom"/>
</dbReference>